<dbReference type="GO" id="GO:0005524">
    <property type="term" value="F:ATP binding"/>
    <property type="evidence" value="ECO:0007669"/>
    <property type="project" value="UniProtKB-KW"/>
</dbReference>
<keyword evidence="3" id="KW-0547">Nucleotide-binding</keyword>
<dbReference type="eggNOG" id="KOG0054">
    <property type="taxonomic scope" value="Eukaryota"/>
</dbReference>
<name>G4TV81_SERID</name>
<feature type="transmembrane region" description="Helical" evidence="8">
    <location>
        <begin position="538"/>
        <end position="557"/>
    </location>
</feature>
<dbReference type="CDD" id="cd18596">
    <property type="entry name" value="ABC_6TM_VMR1_D1_like"/>
    <property type="match status" value="1"/>
</dbReference>
<feature type="transmembrane region" description="Helical" evidence="8">
    <location>
        <begin position="109"/>
        <end position="133"/>
    </location>
</feature>
<organism evidence="10 11">
    <name type="scientific">Serendipita indica (strain DSM 11827)</name>
    <name type="common">Root endophyte fungus</name>
    <name type="synonym">Piriformospora indica</name>
    <dbReference type="NCBI Taxonomy" id="1109443"/>
    <lineage>
        <taxon>Eukaryota</taxon>
        <taxon>Fungi</taxon>
        <taxon>Dikarya</taxon>
        <taxon>Basidiomycota</taxon>
        <taxon>Agaricomycotina</taxon>
        <taxon>Agaricomycetes</taxon>
        <taxon>Sebacinales</taxon>
        <taxon>Serendipitaceae</taxon>
        <taxon>Serendipita</taxon>
    </lineage>
</organism>
<dbReference type="SUPFAM" id="SSF90123">
    <property type="entry name" value="ABC transporter transmembrane region"/>
    <property type="match status" value="1"/>
</dbReference>
<keyword evidence="2 8" id="KW-0812">Transmembrane</keyword>
<evidence type="ECO:0000256" key="6">
    <source>
        <dbReference type="ARBA" id="ARBA00023136"/>
    </source>
</evidence>
<feature type="transmembrane region" description="Helical" evidence="8">
    <location>
        <begin position="511"/>
        <end position="532"/>
    </location>
</feature>
<dbReference type="OrthoDB" id="6500128at2759"/>
<evidence type="ECO:0000256" key="7">
    <source>
        <dbReference type="SAM" id="MobiDB-lite"/>
    </source>
</evidence>
<feature type="transmembrane region" description="Helical" evidence="8">
    <location>
        <begin position="153"/>
        <end position="169"/>
    </location>
</feature>
<dbReference type="InterPro" id="IPR050173">
    <property type="entry name" value="ABC_transporter_C-like"/>
</dbReference>
<proteinExistence type="predicted"/>
<dbReference type="Gene3D" id="1.20.1560.10">
    <property type="entry name" value="ABC transporter type 1, transmembrane domain"/>
    <property type="match status" value="1"/>
</dbReference>
<dbReference type="InterPro" id="IPR036640">
    <property type="entry name" value="ABC1_TM_sf"/>
</dbReference>
<dbReference type="Pfam" id="PF00664">
    <property type="entry name" value="ABC_membrane"/>
    <property type="match status" value="1"/>
</dbReference>
<evidence type="ECO:0000256" key="4">
    <source>
        <dbReference type="ARBA" id="ARBA00022840"/>
    </source>
</evidence>
<dbReference type="AlphaFoldDB" id="G4TV81"/>
<evidence type="ECO:0000256" key="8">
    <source>
        <dbReference type="SAM" id="Phobius"/>
    </source>
</evidence>
<reference evidence="10 11" key="1">
    <citation type="journal article" date="2011" name="PLoS Pathog.">
        <title>Endophytic Life Strategies Decoded by Genome and Transcriptome Analyses of the Mutualistic Root Symbiont Piriformospora indica.</title>
        <authorList>
            <person name="Zuccaro A."/>
            <person name="Lahrmann U."/>
            <person name="Guldener U."/>
            <person name="Langen G."/>
            <person name="Pfiffi S."/>
            <person name="Biedenkopf D."/>
            <person name="Wong P."/>
            <person name="Samans B."/>
            <person name="Grimm C."/>
            <person name="Basiewicz M."/>
            <person name="Murat C."/>
            <person name="Martin F."/>
            <person name="Kogel K.H."/>
        </authorList>
    </citation>
    <scope>NUCLEOTIDE SEQUENCE [LARGE SCALE GENOMIC DNA]</scope>
    <source>
        <strain evidence="10 11">DSM 11827</strain>
    </source>
</reference>
<sequence length="607" mass="67835">MSNGLSDYFVVVNGLQDLGNNCIRAWWTGLLPASVVLFNLSRYTYKKVVPKNYRPLSSTFSDFLPLEEAVQLQQLSPTSSIVEAAGNHEDHEAVDNSYAENKTKWNRGVLVLPAVVEFGFWLTWLITHVYHAINNTSGDGSHAPPTYELTKGSLLALSWLYACIRPLFIRKRVLTAPYDLFSLYISMLVVLVINVGAYLFKEYVRGKHGIPETPTSHSQAVAILIHLLCLFILLFATLSLPMNVPPPGVNAEEIGKSVTPEDYTPLWGWITFWWVHPLLKRGTGRTLEEKDVWALSPGLSSKPLFIKFQALLSTLPSFGSPGEDKVTKRRMSLLKQLWKANSLDLILDALLTLTSVIFNYASPFFLKKILDAVSQPSSGAGPVLLSNSDSFSHHLMTLLRNPREIRGQAYVYAFLAFFSSVLKAQSDLQHLWYARRASTRIRSELMAAIYEKSLKRKDFSGSVQKATDDKVKGKGDADAKGKSKDDTKKAGADIGKLVNIMSNDANRVSQTVSAFTMLYAAPLELVIGSIFLYQLLGFSGFAGFVVLIIGSPLNNYLMRRGREIQRAVQEARDKRMKVLNELVSEAKFIKFGASEDKWIEKWFVCVA</sequence>
<dbReference type="EMBL" id="CAFZ01000415">
    <property type="protein sequence ID" value="CCA75224.1"/>
    <property type="molecule type" value="Genomic_DNA"/>
</dbReference>
<evidence type="ECO:0000256" key="2">
    <source>
        <dbReference type="ARBA" id="ARBA00022692"/>
    </source>
</evidence>
<keyword evidence="1" id="KW-0813">Transport</keyword>
<feature type="transmembrane region" description="Helical" evidence="8">
    <location>
        <begin position="220"/>
        <end position="240"/>
    </location>
</feature>
<comment type="caution">
    <text evidence="10">The sequence shown here is derived from an EMBL/GenBank/DDBJ whole genome shotgun (WGS) entry which is preliminary data.</text>
</comment>
<evidence type="ECO:0000259" key="9">
    <source>
        <dbReference type="PROSITE" id="PS50929"/>
    </source>
</evidence>
<keyword evidence="11" id="KW-1185">Reference proteome</keyword>
<dbReference type="STRING" id="1109443.G4TV81"/>
<keyword evidence="5 8" id="KW-1133">Transmembrane helix</keyword>
<keyword evidence="4" id="KW-0067">ATP-binding</keyword>
<evidence type="ECO:0000313" key="11">
    <source>
        <dbReference type="Proteomes" id="UP000007148"/>
    </source>
</evidence>
<keyword evidence="6 8" id="KW-0472">Membrane</keyword>
<evidence type="ECO:0000256" key="1">
    <source>
        <dbReference type="ARBA" id="ARBA00022448"/>
    </source>
</evidence>
<evidence type="ECO:0000313" key="10">
    <source>
        <dbReference type="EMBL" id="CCA75224.1"/>
    </source>
</evidence>
<feature type="transmembrane region" description="Helical" evidence="8">
    <location>
        <begin position="181"/>
        <end position="200"/>
    </location>
</feature>
<dbReference type="PANTHER" id="PTHR24223:SF415">
    <property type="entry name" value="FI20190P1"/>
    <property type="match status" value="1"/>
</dbReference>
<evidence type="ECO:0000256" key="3">
    <source>
        <dbReference type="ARBA" id="ARBA00022741"/>
    </source>
</evidence>
<gene>
    <name evidence="10" type="ORF">PIIN_09208</name>
</gene>
<feature type="region of interest" description="Disordered" evidence="7">
    <location>
        <begin position="465"/>
        <end position="489"/>
    </location>
</feature>
<dbReference type="InParanoid" id="G4TV81"/>
<dbReference type="GO" id="GO:0016020">
    <property type="term" value="C:membrane"/>
    <property type="evidence" value="ECO:0007669"/>
    <property type="project" value="InterPro"/>
</dbReference>
<dbReference type="PANTHER" id="PTHR24223">
    <property type="entry name" value="ATP-BINDING CASSETTE SUB-FAMILY C"/>
    <property type="match status" value="1"/>
</dbReference>
<dbReference type="Proteomes" id="UP000007148">
    <property type="component" value="Unassembled WGS sequence"/>
</dbReference>
<feature type="domain" description="ABC transmembrane type-1" evidence="9">
    <location>
        <begin position="346"/>
        <end position="607"/>
    </location>
</feature>
<protein>
    <submittedName>
        <fullName evidence="10">Related to multidrug resistance protein</fullName>
    </submittedName>
</protein>
<dbReference type="InterPro" id="IPR011527">
    <property type="entry name" value="ABC1_TM_dom"/>
</dbReference>
<dbReference type="PROSITE" id="PS50929">
    <property type="entry name" value="ABC_TM1F"/>
    <property type="match status" value="1"/>
</dbReference>
<dbReference type="HOGENOM" id="CLU_529046_0_0_1"/>
<evidence type="ECO:0000256" key="5">
    <source>
        <dbReference type="ARBA" id="ARBA00022989"/>
    </source>
</evidence>
<dbReference type="GO" id="GO:0140359">
    <property type="term" value="F:ABC-type transporter activity"/>
    <property type="evidence" value="ECO:0007669"/>
    <property type="project" value="InterPro"/>
</dbReference>
<accession>G4TV81</accession>
<feature type="compositionally biased region" description="Basic and acidic residues" evidence="7">
    <location>
        <begin position="466"/>
        <end position="489"/>
    </location>
</feature>
<feature type="transmembrane region" description="Helical" evidence="8">
    <location>
        <begin position="25"/>
        <end position="45"/>
    </location>
</feature>